<feature type="region of interest" description="Disordered" evidence="5">
    <location>
        <begin position="308"/>
        <end position="330"/>
    </location>
</feature>
<keyword evidence="4" id="KW-0804">Transcription</keyword>
<keyword evidence="3" id="KW-0238">DNA-binding</keyword>
<feature type="compositionally biased region" description="Basic and acidic residues" evidence="5">
    <location>
        <begin position="308"/>
        <end position="319"/>
    </location>
</feature>
<evidence type="ECO:0000256" key="5">
    <source>
        <dbReference type="SAM" id="MobiDB-lite"/>
    </source>
</evidence>
<dbReference type="GO" id="GO:0032993">
    <property type="term" value="C:protein-DNA complex"/>
    <property type="evidence" value="ECO:0007669"/>
    <property type="project" value="TreeGrafter"/>
</dbReference>
<evidence type="ECO:0000259" key="6">
    <source>
        <dbReference type="PROSITE" id="PS50931"/>
    </source>
</evidence>
<evidence type="ECO:0000256" key="1">
    <source>
        <dbReference type="ARBA" id="ARBA00009437"/>
    </source>
</evidence>
<protein>
    <submittedName>
        <fullName evidence="7">Putative RuBisCO transcriptional regulator</fullName>
    </submittedName>
</protein>
<dbReference type="InterPro" id="IPR000847">
    <property type="entry name" value="LysR_HTH_N"/>
</dbReference>
<reference evidence="7" key="1">
    <citation type="submission" date="2016-12" db="EMBL/GenBank/DDBJ databases">
        <title>Gene cluster of aristeromycin and coformycin.</title>
        <authorList>
            <person name="Chen W."/>
            <person name="Xu G."/>
        </authorList>
    </citation>
    <scope>NUCLEOTIDE SEQUENCE</scope>
    <source>
        <strain evidence="7">JCM 5028</strain>
    </source>
</reference>
<evidence type="ECO:0000256" key="2">
    <source>
        <dbReference type="ARBA" id="ARBA00023015"/>
    </source>
</evidence>
<evidence type="ECO:0000256" key="3">
    <source>
        <dbReference type="ARBA" id="ARBA00023125"/>
    </source>
</evidence>
<dbReference type="InterPro" id="IPR036390">
    <property type="entry name" value="WH_DNA-bd_sf"/>
</dbReference>
<dbReference type="SUPFAM" id="SSF46785">
    <property type="entry name" value="Winged helix' DNA-binding domain"/>
    <property type="match status" value="1"/>
</dbReference>
<dbReference type="AlphaFoldDB" id="A0A7R6FI50"/>
<dbReference type="Pfam" id="PF00126">
    <property type="entry name" value="HTH_1"/>
    <property type="match status" value="1"/>
</dbReference>
<dbReference type="InterPro" id="IPR036388">
    <property type="entry name" value="WH-like_DNA-bd_sf"/>
</dbReference>
<dbReference type="PANTHER" id="PTHR30346:SF29">
    <property type="entry name" value="LYSR SUBSTRATE-BINDING"/>
    <property type="match status" value="1"/>
</dbReference>
<dbReference type="PROSITE" id="PS50931">
    <property type="entry name" value="HTH_LYSR"/>
    <property type="match status" value="1"/>
</dbReference>
<dbReference type="Gene3D" id="3.40.190.10">
    <property type="entry name" value="Periplasmic binding protein-like II"/>
    <property type="match status" value="2"/>
</dbReference>
<dbReference type="GO" id="GO:0003700">
    <property type="term" value="F:DNA-binding transcription factor activity"/>
    <property type="evidence" value="ECO:0007669"/>
    <property type="project" value="InterPro"/>
</dbReference>
<dbReference type="SUPFAM" id="SSF53850">
    <property type="entry name" value="Periplasmic binding protein-like II"/>
    <property type="match status" value="1"/>
</dbReference>
<organism evidence="7">
    <name type="scientific">Streptomyces citricolor</name>
    <dbReference type="NCBI Taxonomy" id="212427"/>
    <lineage>
        <taxon>Bacteria</taxon>
        <taxon>Bacillati</taxon>
        <taxon>Actinomycetota</taxon>
        <taxon>Actinomycetes</taxon>
        <taxon>Kitasatosporales</taxon>
        <taxon>Streptomycetaceae</taxon>
        <taxon>Streptomyces</taxon>
    </lineage>
</organism>
<proteinExistence type="inferred from homology"/>
<comment type="similarity">
    <text evidence="1">Belongs to the LysR transcriptional regulatory family.</text>
</comment>
<dbReference type="EMBL" id="KY313601">
    <property type="protein sequence ID" value="AUV64172.1"/>
    <property type="molecule type" value="Genomic_DNA"/>
</dbReference>
<evidence type="ECO:0000313" key="7">
    <source>
        <dbReference type="EMBL" id="AUV64172.1"/>
    </source>
</evidence>
<sequence length="330" mass="34471">MDLDPRRLLVLHAIAHHGGLAPAARALGQTRSAVSQQLARLEKEVGLPLVDRSGNRLELTATGRLLAATGDRIGRELAAAAEKLNSAGGPLEGPVVIGASSWVLARLAVALVGVLAERHPRITPRFVETGLPEGLHRLRLGELDVLVVSDDRQTAVPLPPSVRARVLIEDTYRLVVPDGWAMPSGPAELSGRPWLSAPAHTARGRAFARFAAAHGIVPSLEHLAEHPGAVQALLAGQLGAVIMPAYFAAQLERAKVTGIPVPGSLIARVLHRTGTAGGAPAARAVVAALLQAGRDHAEQEALDGRAVREAVIRPLRDPSEDASPASPGRG</sequence>
<evidence type="ECO:0000256" key="4">
    <source>
        <dbReference type="ARBA" id="ARBA00023163"/>
    </source>
</evidence>
<keyword evidence="2" id="KW-0805">Transcription regulation</keyword>
<accession>A0A7R6FI50</accession>
<dbReference type="InterPro" id="IPR005119">
    <property type="entry name" value="LysR_subst-bd"/>
</dbReference>
<dbReference type="Gene3D" id="1.10.10.10">
    <property type="entry name" value="Winged helix-like DNA-binding domain superfamily/Winged helix DNA-binding domain"/>
    <property type="match status" value="1"/>
</dbReference>
<dbReference type="GO" id="GO:0003677">
    <property type="term" value="F:DNA binding"/>
    <property type="evidence" value="ECO:0007669"/>
    <property type="project" value="UniProtKB-KW"/>
</dbReference>
<dbReference type="PANTHER" id="PTHR30346">
    <property type="entry name" value="TRANSCRIPTIONAL DUAL REGULATOR HCAR-RELATED"/>
    <property type="match status" value="1"/>
</dbReference>
<name>A0A7R6FI50_9ACTN</name>
<dbReference type="Pfam" id="PF03466">
    <property type="entry name" value="LysR_substrate"/>
    <property type="match status" value="1"/>
</dbReference>
<feature type="domain" description="HTH lysR-type" evidence="6">
    <location>
        <begin position="1"/>
        <end position="60"/>
    </location>
</feature>